<sequence>MPPLTSRLACVLYGHLSLVPVQHRGRQPCPCLPLPCPSGGLDDPVGRCHPPVLCSALLTGKKTAPTLLQVGPPLGWLSSRRSHHSASGHSTVRRRGQARRWGSVVTSSAVSCSDPSIQV</sequence>
<feature type="compositionally biased region" description="Basic residues" evidence="1">
    <location>
        <begin position="80"/>
        <end position="98"/>
    </location>
</feature>
<proteinExistence type="predicted"/>
<protein>
    <submittedName>
        <fullName evidence="2">Uncharacterized protein</fullName>
    </submittedName>
</protein>
<feature type="region of interest" description="Disordered" evidence="1">
    <location>
        <begin position="79"/>
        <end position="99"/>
    </location>
</feature>
<name>A0A0L0N663_TOLOC</name>
<evidence type="ECO:0000313" key="2">
    <source>
        <dbReference type="EMBL" id="KND89603.1"/>
    </source>
</evidence>
<evidence type="ECO:0000313" key="3">
    <source>
        <dbReference type="Proteomes" id="UP000036947"/>
    </source>
</evidence>
<dbReference type="AlphaFoldDB" id="A0A0L0N663"/>
<dbReference type="Proteomes" id="UP000036947">
    <property type="component" value="Unassembled WGS sequence"/>
</dbReference>
<organism evidence="2 3">
    <name type="scientific">Tolypocladium ophioglossoides (strain CBS 100239)</name>
    <name type="common">Snaketongue truffleclub</name>
    <name type="synonym">Elaphocordyceps ophioglossoides</name>
    <dbReference type="NCBI Taxonomy" id="1163406"/>
    <lineage>
        <taxon>Eukaryota</taxon>
        <taxon>Fungi</taxon>
        <taxon>Dikarya</taxon>
        <taxon>Ascomycota</taxon>
        <taxon>Pezizomycotina</taxon>
        <taxon>Sordariomycetes</taxon>
        <taxon>Hypocreomycetidae</taxon>
        <taxon>Hypocreales</taxon>
        <taxon>Ophiocordycipitaceae</taxon>
        <taxon>Tolypocladium</taxon>
    </lineage>
</organism>
<accession>A0A0L0N663</accession>
<dbReference type="EMBL" id="LFRF01000017">
    <property type="protein sequence ID" value="KND89603.1"/>
    <property type="molecule type" value="Genomic_DNA"/>
</dbReference>
<reference evidence="2 3" key="1">
    <citation type="journal article" date="2015" name="BMC Genomics">
        <title>The genome of the truffle-parasite Tolypocladium ophioglossoides and the evolution of antifungal peptaibiotics.</title>
        <authorList>
            <person name="Quandt C.A."/>
            <person name="Bushley K.E."/>
            <person name="Spatafora J.W."/>
        </authorList>
    </citation>
    <scope>NUCLEOTIDE SEQUENCE [LARGE SCALE GENOMIC DNA]</scope>
    <source>
        <strain evidence="2 3">CBS 100239</strain>
    </source>
</reference>
<comment type="caution">
    <text evidence="2">The sequence shown here is derived from an EMBL/GenBank/DDBJ whole genome shotgun (WGS) entry which is preliminary data.</text>
</comment>
<gene>
    <name evidence="2" type="ORF">TOPH_05621</name>
</gene>
<keyword evidence="3" id="KW-1185">Reference proteome</keyword>
<evidence type="ECO:0000256" key="1">
    <source>
        <dbReference type="SAM" id="MobiDB-lite"/>
    </source>
</evidence>